<sequence>MKPKPSKPSSRGSRPKSSHGVHPAASKNKYLKAKILDARRNKNKQTKIRKKYFNQVAGEKEYDAGGGGALLRDLRDVDDDSKWSRFPSVNPPATSRGERSDENDEHSTVPKDLAYSIHGLQGDEDSDEDTAEEQERAAVRGKGQKRKHREVESDEEMEEDSDSPESDDSSPEEDDEISAPPPPPSKPAASVPFAPLRARYMSQVPQHNTSFKHPLTTPRPADKRSSGKGKGDKGKPPLKPQNTFQRAAALAEQRRKEKEAAMETARIARAEREAARDAYYSRRKTERNAVLKKTKRGQPVMGGIVERMLRKIKARMKS</sequence>
<organism evidence="4 5">
    <name type="scientific">Gonapodya prolifera (strain JEL478)</name>
    <name type="common">Monoblepharis prolifera</name>
    <dbReference type="NCBI Taxonomy" id="1344416"/>
    <lineage>
        <taxon>Eukaryota</taxon>
        <taxon>Fungi</taxon>
        <taxon>Fungi incertae sedis</taxon>
        <taxon>Chytridiomycota</taxon>
        <taxon>Chytridiomycota incertae sedis</taxon>
        <taxon>Monoblepharidomycetes</taxon>
        <taxon>Monoblepharidales</taxon>
        <taxon>Gonapodyaceae</taxon>
        <taxon>Gonapodya</taxon>
    </lineage>
</organism>
<evidence type="ECO:0000256" key="3">
    <source>
        <dbReference type="SAM" id="MobiDB-lite"/>
    </source>
</evidence>
<dbReference type="Proteomes" id="UP000070544">
    <property type="component" value="Unassembled WGS sequence"/>
</dbReference>
<evidence type="ECO:0000256" key="1">
    <source>
        <dbReference type="ARBA" id="ARBA00006800"/>
    </source>
</evidence>
<accession>A0A139ADR2</accession>
<gene>
    <name evidence="4" type="ORF">M427DRAFT_70270</name>
</gene>
<dbReference type="AlphaFoldDB" id="A0A139ADR2"/>
<evidence type="ECO:0000313" key="4">
    <source>
        <dbReference type="EMBL" id="KXS14931.1"/>
    </source>
</evidence>
<feature type="compositionally biased region" description="Basic and acidic residues" evidence="3">
    <location>
        <begin position="220"/>
        <end position="235"/>
    </location>
</feature>
<name>A0A139ADR2_GONPJ</name>
<feature type="compositionally biased region" description="Acidic residues" evidence="3">
    <location>
        <begin position="152"/>
        <end position="177"/>
    </location>
</feature>
<dbReference type="OrthoDB" id="10676497at2759"/>
<proteinExistence type="inferred from homology"/>
<feature type="region of interest" description="Disordered" evidence="3">
    <location>
        <begin position="1"/>
        <end position="51"/>
    </location>
</feature>
<dbReference type="Pfam" id="PF08524">
    <property type="entry name" value="rRNA_processing"/>
    <property type="match status" value="1"/>
</dbReference>
<feature type="compositionally biased region" description="Basic residues" evidence="3">
    <location>
        <begin position="41"/>
        <end position="51"/>
    </location>
</feature>
<keyword evidence="5" id="KW-1185">Reference proteome</keyword>
<dbReference type="InterPro" id="IPR013730">
    <property type="entry name" value="Fyv7/TAP26"/>
</dbReference>
<comment type="similarity">
    <text evidence="1">Belongs to the FYV7 family.</text>
</comment>
<feature type="compositionally biased region" description="Acidic residues" evidence="3">
    <location>
        <begin position="122"/>
        <end position="132"/>
    </location>
</feature>
<reference evidence="4 5" key="1">
    <citation type="journal article" date="2015" name="Genome Biol. Evol.">
        <title>Phylogenomic analyses indicate that early fungi evolved digesting cell walls of algal ancestors of land plants.</title>
        <authorList>
            <person name="Chang Y."/>
            <person name="Wang S."/>
            <person name="Sekimoto S."/>
            <person name="Aerts A.L."/>
            <person name="Choi C."/>
            <person name="Clum A."/>
            <person name="LaButti K.M."/>
            <person name="Lindquist E.A."/>
            <person name="Yee Ngan C."/>
            <person name="Ohm R.A."/>
            <person name="Salamov A.A."/>
            <person name="Grigoriev I.V."/>
            <person name="Spatafora J.W."/>
            <person name="Berbee M.L."/>
        </authorList>
    </citation>
    <scope>NUCLEOTIDE SEQUENCE [LARGE SCALE GENOMIC DNA]</scope>
    <source>
        <strain evidence="4 5">JEL478</strain>
    </source>
</reference>
<dbReference type="EMBL" id="KQ965765">
    <property type="protein sequence ID" value="KXS14931.1"/>
    <property type="molecule type" value="Genomic_DNA"/>
</dbReference>
<evidence type="ECO:0000256" key="2">
    <source>
        <dbReference type="ARBA" id="ARBA00018780"/>
    </source>
</evidence>
<feature type="compositionally biased region" description="Basic and acidic residues" evidence="3">
    <location>
        <begin position="252"/>
        <end position="263"/>
    </location>
</feature>
<evidence type="ECO:0000313" key="5">
    <source>
        <dbReference type="Proteomes" id="UP000070544"/>
    </source>
</evidence>
<feature type="region of interest" description="Disordered" evidence="3">
    <location>
        <begin position="78"/>
        <end position="263"/>
    </location>
</feature>
<protein>
    <recommendedName>
        <fullName evidence="2">rRNA-processing protein FYV7</fullName>
    </recommendedName>
</protein>
<feature type="compositionally biased region" description="Basic and acidic residues" evidence="3">
    <location>
        <begin position="96"/>
        <end position="109"/>
    </location>
</feature>